<accession>C5BLC6</accession>
<keyword evidence="1" id="KW-0449">Lipoprotein</keyword>
<dbReference type="RefSeq" id="WP_015820682.1">
    <property type="nucleotide sequence ID" value="NC_012997.1"/>
</dbReference>
<proteinExistence type="predicted"/>
<sequence>MRLCCIFILLLLQACQTLDEPIPEKYTGETAQISDSITRRTASTGEIYYLESISGQKVDNALIQTRQRSGSSPLTAVLVSLAVGAPAYGSSAAATYTPLERKVPAGDQDLHVVGVLRKQITGGTSPLKVEADFTLHMEANKKYYIRGRIEEPIAAIWIENFAGKIVTPVVQSQLLSGRPVQLKTEIVDPADYQKLIATTPQESFFTLKYGDSYDYVLAKLGNPNNQAFKPSHGGPAKTRFFYDDFGEVRFLDYENGVVFVEQVLPTALTEKSQAANLKRIFYIGNKLAIQNLAKAYPDAESVDVEILDILAEKVWQERFTDDDHISDTMAWFCKALAKFGDGRYRDFIGKVANTATTKRLIRHATNTYKKMPPSSTEQFTVIENPAG</sequence>
<keyword evidence="2" id="KW-1185">Reference proteome</keyword>
<reference evidence="1 2" key="1">
    <citation type="journal article" date="2009" name="PLoS ONE">
        <title>The complete genome of Teredinibacter turnerae T7901: an intracellular endosymbiont of marine wood-boring bivalves (shipworms).</title>
        <authorList>
            <person name="Yang J.C."/>
            <person name="Madupu R."/>
            <person name="Durkin A.S."/>
            <person name="Ekborg N.A."/>
            <person name="Pedamallu C.S."/>
            <person name="Hostetler J.B."/>
            <person name="Radune D."/>
            <person name="Toms B.S."/>
            <person name="Henrissat B."/>
            <person name="Coutinho P.M."/>
            <person name="Schwarz S."/>
            <person name="Field L."/>
            <person name="Trindade-Silva A.E."/>
            <person name="Soares C.A.G."/>
            <person name="Elshahawi S."/>
            <person name="Hanora A."/>
            <person name="Schmidt E.W."/>
            <person name="Haygood M.G."/>
            <person name="Posfai J."/>
            <person name="Benner J."/>
            <person name="Madinger C."/>
            <person name="Nove J."/>
            <person name="Anton B."/>
            <person name="Chaudhary K."/>
            <person name="Foster J."/>
            <person name="Holman A."/>
            <person name="Kumar S."/>
            <person name="Lessard P.A."/>
            <person name="Luyten Y.A."/>
            <person name="Slatko B."/>
            <person name="Wood N."/>
            <person name="Wu B."/>
            <person name="Teplitski M."/>
            <person name="Mougous J.D."/>
            <person name="Ward N."/>
            <person name="Eisen J.A."/>
            <person name="Badger J.H."/>
            <person name="Distel D.L."/>
        </authorList>
    </citation>
    <scope>NUCLEOTIDE SEQUENCE [LARGE SCALE GENOMIC DNA]</scope>
    <source>
        <strain evidence="2">ATCC 39867 / T7901</strain>
    </source>
</reference>
<dbReference type="eggNOG" id="ENOG50334HX">
    <property type="taxonomic scope" value="Bacteria"/>
</dbReference>
<dbReference type="HOGENOM" id="CLU_713571_0_0_6"/>
<evidence type="ECO:0000313" key="1">
    <source>
        <dbReference type="EMBL" id="ACR14568.1"/>
    </source>
</evidence>
<organism evidence="1 2">
    <name type="scientific">Teredinibacter turnerae (strain ATCC 39867 / T7901)</name>
    <dbReference type="NCBI Taxonomy" id="377629"/>
    <lineage>
        <taxon>Bacteria</taxon>
        <taxon>Pseudomonadati</taxon>
        <taxon>Pseudomonadota</taxon>
        <taxon>Gammaproteobacteria</taxon>
        <taxon>Cellvibrionales</taxon>
        <taxon>Cellvibrionaceae</taxon>
        <taxon>Teredinibacter</taxon>
    </lineage>
</organism>
<dbReference type="OrthoDB" id="6287519at2"/>
<evidence type="ECO:0000313" key="2">
    <source>
        <dbReference type="Proteomes" id="UP000009080"/>
    </source>
</evidence>
<dbReference type="EMBL" id="CP001614">
    <property type="protein sequence ID" value="ACR14568.1"/>
    <property type="molecule type" value="Genomic_DNA"/>
</dbReference>
<dbReference type="KEGG" id="ttu:TERTU_0140"/>
<name>C5BLC6_TERTT</name>
<protein>
    <submittedName>
        <fullName evidence="1">Lipoprotein</fullName>
    </submittedName>
</protein>
<dbReference type="AlphaFoldDB" id="C5BLC6"/>
<gene>
    <name evidence="1" type="ordered locus">TERTU_0140</name>
</gene>
<dbReference type="PROSITE" id="PS51257">
    <property type="entry name" value="PROKAR_LIPOPROTEIN"/>
    <property type="match status" value="1"/>
</dbReference>
<dbReference type="Proteomes" id="UP000009080">
    <property type="component" value="Chromosome"/>
</dbReference>